<dbReference type="VEuPathDB" id="AmoebaDB:KM1_273670"/>
<accession>A0A5K1V4T4</accession>
<evidence type="ECO:0000313" key="1">
    <source>
        <dbReference type="EMBL" id="GAT96672.1"/>
    </source>
</evidence>
<comment type="caution">
    <text evidence="1">The sequence shown here is derived from an EMBL/GenBank/DDBJ whole genome shotgun (WGS) entry which is preliminary data.</text>
</comment>
<evidence type="ECO:0000313" key="2">
    <source>
        <dbReference type="Proteomes" id="UP000078387"/>
    </source>
</evidence>
<name>A0A5K1V4T4_ENTHI</name>
<gene>
    <name evidence="1" type="ORF">CL6EHI_058800</name>
</gene>
<dbReference type="Proteomes" id="UP000078387">
    <property type="component" value="Unassembled WGS sequence"/>
</dbReference>
<dbReference type="VEuPathDB" id="AmoebaDB:EHI_058800"/>
<dbReference type="EMBL" id="BDEQ01000001">
    <property type="protein sequence ID" value="GAT96672.1"/>
    <property type="molecule type" value="Genomic_DNA"/>
</dbReference>
<protein>
    <submittedName>
        <fullName evidence="1">Uncharacterized protein</fullName>
    </submittedName>
</protein>
<organism evidence="1 2">
    <name type="scientific">Entamoeba histolytica</name>
    <dbReference type="NCBI Taxonomy" id="5759"/>
    <lineage>
        <taxon>Eukaryota</taxon>
        <taxon>Amoebozoa</taxon>
        <taxon>Evosea</taxon>
        <taxon>Archamoebae</taxon>
        <taxon>Mastigamoebida</taxon>
        <taxon>Entamoebidae</taxon>
        <taxon>Entamoeba</taxon>
    </lineage>
</organism>
<sequence length="160" mass="18934">MEKPKKIYQITETNLWIPQRERVDDYTKQEMKKDTFFMQPKIEDIFNTLKVPPSLTDENWKRTKVVKEYLNGLGLTYETKLTPHIFRYKKQDELKVLGILSEKKAPEYQPIESLLIQSSTNMSYGIYEVDKIKKFKMKGIDGGSLANRNDDIFISKRSMR</sequence>
<dbReference type="VEuPathDB" id="AmoebaDB:EHI5A_215260"/>
<dbReference type="AlphaFoldDB" id="A0A5K1V4T4"/>
<reference evidence="1 2" key="1">
    <citation type="submission" date="2016-05" db="EMBL/GenBank/DDBJ databases">
        <title>First whole genome sequencing of Entamoeba histolytica HM1:IMSS-clone-6.</title>
        <authorList>
            <person name="Mukherjee Avik.K."/>
            <person name="Izumyama S."/>
            <person name="Nakada-Tsukui K."/>
            <person name="Nozaki T."/>
        </authorList>
    </citation>
    <scope>NUCLEOTIDE SEQUENCE [LARGE SCALE GENOMIC DNA]</scope>
    <source>
        <strain evidence="1 2">HM1:IMSS clone 6</strain>
    </source>
</reference>
<dbReference type="OMA" id="PMKEDEM"/>
<proteinExistence type="predicted"/>
<dbReference type="VEuPathDB" id="AmoebaDB:EHI7A_179470"/>
<dbReference type="VEuPathDB" id="AmoebaDB:EHI8A_213300"/>